<protein>
    <submittedName>
        <fullName evidence="1">Uncharacterized protein</fullName>
    </submittedName>
</protein>
<keyword evidence="2" id="KW-1185">Reference proteome</keyword>
<evidence type="ECO:0000313" key="2">
    <source>
        <dbReference type="Proteomes" id="UP001432322"/>
    </source>
</evidence>
<proteinExistence type="predicted"/>
<reference evidence="1" key="1">
    <citation type="submission" date="2023-10" db="EMBL/GenBank/DDBJ databases">
        <title>Genome assembly of Pristionchus species.</title>
        <authorList>
            <person name="Yoshida K."/>
            <person name="Sommer R.J."/>
        </authorList>
    </citation>
    <scope>NUCLEOTIDE SEQUENCE</scope>
    <source>
        <strain evidence="1">RS5133</strain>
    </source>
</reference>
<dbReference type="EMBL" id="BTSY01000005">
    <property type="protein sequence ID" value="GMT30594.1"/>
    <property type="molecule type" value="Genomic_DNA"/>
</dbReference>
<sequence>STCRESHFREVFEFCTRIRCTDRLHIHAFHPLRSNVLTDESLRKLMSNKKNVNILVPCEAITANGISALWEDLLDGKFDELFINLSKSVVIELFNLIRTDGVMSSCDYR</sequence>
<gene>
    <name evidence="1" type="ORF">PFISCL1PPCAC_21891</name>
</gene>
<feature type="non-terminal residue" evidence="1">
    <location>
        <position position="109"/>
    </location>
</feature>
<name>A0AAV5WLD9_9BILA</name>
<feature type="non-terminal residue" evidence="1">
    <location>
        <position position="1"/>
    </location>
</feature>
<accession>A0AAV5WLD9</accession>
<evidence type="ECO:0000313" key="1">
    <source>
        <dbReference type="EMBL" id="GMT30594.1"/>
    </source>
</evidence>
<organism evidence="1 2">
    <name type="scientific">Pristionchus fissidentatus</name>
    <dbReference type="NCBI Taxonomy" id="1538716"/>
    <lineage>
        <taxon>Eukaryota</taxon>
        <taxon>Metazoa</taxon>
        <taxon>Ecdysozoa</taxon>
        <taxon>Nematoda</taxon>
        <taxon>Chromadorea</taxon>
        <taxon>Rhabditida</taxon>
        <taxon>Rhabditina</taxon>
        <taxon>Diplogasteromorpha</taxon>
        <taxon>Diplogasteroidea</taxon>
        <taxon>Neodiplogasteridae</taxon>
        <taxon>Pristionchus</taxon>
    </lineage>
</organism>
<comment type="caution">
    <text evidence="1">The sequence shown here is derived from an EMBL/GenBank/DDBJ whole genome shotgun (WGS) entry which is preliminary data.</text>
</comment>
<dbReference type="AlphaFoldDB" id="A0AAV5WLD9"/>
<dbReference type="Proteomes" id="UP001432322">
    <property type="component" value="Unassembled WGS sequence"/>
</dbReference>